<feature type="transmembrane region" description="Helical" evidence="2">
    <location>
        <begin position="23"/>
        <end position="41"/>
    </location>
</feature>
<feature type="region of interest" description="Disordered" evidence="1">
    <location>
        <begin position="1"/>
        <end position="20"/>
    </location>
</feature>
<evidence type="ECO:0000256" key="2">
    <source>
        <dbReference type="SAM" id="Phobius"/>
    </source>
</evidence>
<feature type="transmembrane region" description="Helical" evidence="2">
    <location>
        <begin position="47"/>
        <end position="66"/>
    </location>
</feature>
<keyword evidence="4" id="KW-1185">Reference proteome</keyword>
<organism evidence="3 4">
    <name type="scientific">Micromonospora echinofusca</name>
    <dbReference type="NCBI Taxonomy" id="47858"/>
    <lineage>
        <taxon>Bacteria</taxon>
        <taxon>Bacillati</taxon>
        <taxon>Actinomycetota</taxon>
        <taxon>Actinomycetes</taxon>
        <taxon>Micromonosporales</taxon>
        <taxon>Micromonosporaceae</taxon>
        <taxon>Micromonospora</taxon>
    </lineage>
</organism>
<comment type="caution">
    <text evidence="3">The sequence shown here is derived from an EMBL/GenBank/DDBJ whole genome shotgun (WGS) entry which is preliminary data.</text>
</comment>
<dbReference type="RefSeq" id="WP_208815017.1">
    <property type="nucleotide sequence ID" value="NZ_WVUH01000168.1"/>
</dbReference>
<keyword evidence="2" id="KW-0812">Transmembrane</keyword>
<accession>A0ABS3VU78</accession>
<evidence type="ECO:0000256" key="1">
    <source>
        <dbReference type="SAM" id="MobiDB-lite"/>
    </source>
</evidence>
<dbReference type="EMBL" id="WVUH01000168">
    <property type="protein sequence ID" value="MBO4208090.1"/>
    <property type="molecule type" value="Genomic_DNA"/>
</dbReference>
<keyword evidence="2" id="KW-0472">Membrane</keyword>
<sequence>MAGSEPVTSPDQHKPGHRKAGRIGAVVTALALLAMICGNHEGRVEDIWLISGAVILLSIVIGDVVLRRNGLRS</sequence>
<proteinExistence type="predicted"/>
<dbReference type="Proteomes" id="UP000823521">
    <property type="component" value="Unassembled WGS sequence"/>
</dbReference>
<keyword evidence="2" id="KW-1133">Transmembrane helix</keyword>
<protein>
    <submittedName>
        <fullName evidence="3">DUF2631 domain-containing protein</fullName>
    </submittedName>
</protein>
<feature type="compositionally biased region" description="Polar residues" evidence="1">
    <location>
        <begin position="1"/>
        <end position="10"/>
    </location>
</feature>
<gene>
    <name evidence="3" type="ORF">GSF22_19070</name>
</gene>
<dbReference type="InterPro" id="IPR024341">
    <property type="entry name" value="DUF2631"/>
</dbReference>
<reference evidence="3 4" key="1">
    <citation type="submission" date="2019-12" db="EMBL/GenBank/DDBJ databases">
        <title>Whole genome sequencing of endophytic Actinobacterium Micromonospora sp. MPMI6T.</title>
        <authorList>
            <person name="Evv R."/>
            <person name="Podile A.R."/>
        </authorList>
    </citation>
    <scope>NUCLEOTIDE SEQUENCE [LARGE SCALE GENOMIC DNA]</scope>
    <source>
        <strain evidence="3 4">MPMI6</strain>
    </source>
</reference>
<evidence type="ECO:0000313" key="4">
    <source>
        <dbReference type="Proteomes" id="UP000823521"/>
    </source>
</evidence>
<name>A0ABS3VU78_MICEH</name>
<dbReference type="Pfam" id="PF10939">
    <property type="entry name" value="DUF2631"/>
    <property type="match status" value="1"/>
</dbReference>
<evidence type="ECO:0000313" key="3">
    <source>
        <dbReference type="EMBL" id="MBO4208090.1"/>
    </source>
</evidence>